<dbReference type="OMA" id="DDSHAIE"/>
<organism evidence="6 7">
    <name type="scientific">Serendipita indica (strain DSM 11827)</name>
    <name type="common">Root endophyte fungus</name>
    <name type="synonym">Piriformospora indica</name>
    <dbReference type="NCBI Taxonomy" id="1109443"/>
    <lineage>
        <taxon>Eukaryota</taxon>
        <taxon>Fungi</taxon>
        <taxon>Dikarya</taxon>
        <taxon>Basidiomycota</taxon>
        <taxon>Agaricomycotina</taxon>
        <taxon>Agaricomycetes</taxon>
        <taxon>Sebacinales</taxon>
        <taxon>Serendipitaceae</taxon>
        <taxon>Serendipita</taxon>
    </lineage>
</organism>
<comment type="similarity">
    <text evidence="3">Belongs to the cclA family.</text>
</comment>
<dbReference type="Pfam" id="PF00622">
    <property type="entry name" value="SPRY"/>
    <property type="match status" value="1"/>
</dbReference>
<evidence type="ECO:0000313" key="7">
    <source>
        <dbReference type="Proteomes" id="UP000007148"/>
    </source>
</evidence>
<protein>
    <submittedName>
        <fullName evidence="6">Related to COMPASS complex protein-Laccaria bicolor</fullName>
    </submittedName>
</protein>
<dbReference type="AlphaFoldDB" id="G4TES5"/>
<dbReference type="OrthoDB" id="10266026at2759"/>
<keyword evidence="2" id="KW-0539">Nucleus</keyword>
<dbReference type="GO" id="GO:0048188">
    <property type="term" value="C:Set1C/COMPASS complex"/>
    <property type="evidence" value="ECO:0007669"/>
    <property type="project" value="InterPro"/>
</dbReference>
<dbReference type="InParanoid" id="G4TES5"/>
<sequence>MDPTSENPDDLRKRKRDPSVAPSLPDVPSPGDIGSDVAAFRSGQAVEGLSGSTAPLDVAALPTARVSKLPNFVAAPNNSRFFLTPDVPVNRATFRYTPAGAAEPGKLVLHRSIENAPTTVRFSWEDRSPHIRISQDGLTIEGFGGFRSARCNVPVREGKWYVEFIIERAEDTDGQNLGKHVRIGWARREASLNGPVGLDGYSYGLRDVTGDCVTLSKLRPYGRPFKQGDVVGMYISLPPKRHADPNDPLDPARLLRKRIPIGLKLQPYFETAEYPISREMKALSEQDDRLPPPVTSGKKRKVEARPAKNVTTGEQGPLRPLPVLEGSVIAYFINGECQGTAFTDIYDYLQLRETTKRKAAKDRQALNLKERHNPFDDGTLGYYPMVSLYHEAVVRLNAGPDFQFPPPDDIDAVLGRVETPSMTRTWKPLSDRYEQFVAETFELDDLEEEMAKERLANKDIEIISVDPEKAAQREKRRKRDEARRKAKKEGAQAASARGNSASTRAHSGTPQPLSSQPGSTPQIPASTPAANQLDATPPLSDTGFGAQKRAQSGDHDGYGMYLDVATSSREPSALRDLSSGRSSPMPVKVEGGSPAIQSPMQQSREMEVDE</sequence>
<evidence type="ECO:0000256" key="3">
    <source>
        <dbReference type="ARBA" id="ARBA00038149"/>
    </source>
</evidence>
<dbReference type="eggNOG" id="KOG2626">
    <property type="taxonomic scope" value="Eukaryota"/>
</dbReference>
<keyword evidence="7" id="KW-1185">Reference proteome</keyword>
<comment type="caution">
    <text evidence="6">The sequence shown here is derived from an EMBL/GenBank/DDBJ whole genome shotgun (WGS) entry which is preliminary data.</text>
</comment>
<evidence type="ECO:0000256" key="4">
    <source>
        <dbReference type="SAM" id="MobiDB-lite"/>
    </source>
</evidence>
<dbReference type="InterPro" id="IPR037353">
    <property type="entry name" value="ASH2"/>
</dbReference>
<dbReference type="SUPFAM" id="SSF49899">
    <property type="entry name" value="Concanavalin A-like lectins/glucanases"/>
    <property type="match status" value="1"/>
</dbReference>
<evidence type="ECO:0000313" key="6">
    <source>
        <dbReference type="EMBL" id="CCA69828.1"/>
    </source>
</evidence>
<feature type="region of interest" description="Disordered" evidence="4">
    <location>
        <begin position="1"/>
        <end position="35"/>
    </location>
</feature>
<dbReference type="InterPro" id="IPR003877">
    <property type="entry name" value="SPRY_dom"/>
</dbReference>
<gene>
    <name evidence="6" type="ORF">PIIN_03768</name>
</gene>
<comment type="subcellular location">
    <subcellularLocation>
        <location evidence="1">Nucleus</location>
    </subcellularLocation>
</comment>
<dbReference type="InterPro" id="IPR043136">
    <property type="entry name" value="B30.2/SPRY_sf"/>
</dbReference>
<evidence type="ECO:0000259" key="5">
    <source>
        <dbReference type="PROSITE" id="PS50188"/>
    </source>
</evidence>
<dbReference type="EMBL" id="CAFZ01000065">
    <property type="protein sequence ID" value="CCA69828.1"/>
    <property type="molecule type" value="Genomic_DNA"/>
</dbReference>
<dbReference type="PANTHER" id="PTHR10598">
    <property type="entry name" value="SET1/ASH2 HISTONE METHYLTRANSFERASE COMPLEX SUBUNIT ASH2"/>
    <property type="match status" value="1"/>
</dbReference>
<feature type="domain" description="B30.2/SPRY" evidence="5">
    <location>
        <begin position="100"/>
        <end position="287"/>
    </location>
</feature>
<dbReference type="CDD" id="cd12872">
    <property type="entry name" value="SPRY_Ash2"/>
    <property type="match status" value="1"/>
</dbReference>
<feature type="region of interest" description="Disordered" evidence="4">
    <location>
        <begin position="467"/>
        <end position="610"/>
    </location>
</feature>
<dbReference type="InterPro" id="IPR001870">
    <property type="entry name" value="B30.2/SPRY"/>
</dbReference>
<dbReference type="PROSITE" id="PS50188">
    <property type="entry name" value="B302_SPRY"/>
    <property type="match status" value="1"/>
</dbReference>
<dbReference type="Proteomes" id="UP000007148">
    <property type="component" value="Unassembled WGS sequence"/>
</dbReference>
<dbReference type="PANTHER" id="PTHR10598:SF0">
    <property type="entry name" value="SET1_ASH2 HISTONE METHYLTRANSFERASE COMPLEX SUBUNIT ASH2"/>
    <property type="match status" value="1"/>
</dbReference>
<name>G4TES5_SERID</name>
<dbReference type="SMART" id="SM00449">
    <property type="entry name" value="SPRY"/>
    <property type="match status" value="1"/>
</dbReference>
<dbReference type="Gene3D" id="2.60.120.920">
    <property type="match status" value="1"/>
</dbReference>
<evidence type="ECO:0000256" key="1">
    <source>
        <dbReference type="ARBA" id="ARBA00004123"/>
    </source>
</evidence>
<proteinExistence type="inferred from homology"/>
<dbReference type="InterPro" id="IPR013320">
    <property type="entry name" value="ConA-like_dom_sf"/>
</dbReference>
<dbReference type="GO" id="GO:0000976">
    <property type="term" value="F:transcription cis-regulatory region binding"/>
    <property type="evidence" value="ECO:0007669"/>
    <property type="project" value="TreeGrafter"/>
</dbReference>
<feature type="region of interest" description="Disordered" evidence="4">
    <location>
        <begin position="284"/>
        <end position="318"/>
    </location>
</feature>
<feature type="compositionally biased region" description="Basic and acidic residues" evidence="4">
    <location>
        <begin position="467"/>
        <end position="483"/>
    </location>
</feature>
<accession>G4TES5</accession>
<evidence type="ECO:0000256" key="2">
    <source>
        <dbReference type="ARBA" id="ARBA00023242"/>
    </source>
</evidence>
<reference evidence="6 7" key="1">
    <citation type="journal article" date="2011" name="PLoS Pathog.">
        <title>Endophytic Life Strategies Decoded by Genome and Transcriptome Analyses of the Mutualistic Root Symbiont Piriformospora indica.</title>
        <authorList>
            <person name="Zuccaro A."/>
            <person name="Lahrmann U."/>
            <person name="Guldener U."/>
            <person name="Langen G."/>
            <person name="Pfiffi S."/>
            <person name="Biedenkopf D."/>
            <person name="Wong P."/>
            <person name="Samans B."/>
            <person name="Grimm C."/>
            <person name="Basiewicz M."/>
            <person name="Murat C."/>
            <person name="Martin F."/>
            <person name="Kogel K.H."/>
        </authorList>
    </citation>
    <scope>NUCLEOTIDE SEQUENCE [LARGE SCALE GENOMIC DNA]</scope>
    <source>
        <strain evidence="6 7">DSM 11827</strain>
    </source>
</reference>
<dbReference type="STRING" id="1109443.G4TES5"/>
<feature type="compositionally biased region" description="Polar residues" evidence="4">
    <location>
        <begin position="497"/>
        <end position="534"/>
    </location>
</feature>
<dbReference type="HOGENOM" id="CLU_014420_0_0_1"/>